<keyword evidence="2" id="KW-1185">Reference proteome</keyword>
<name>A0A541B261_9NOCA</name>
<reference evidence="1 2" key="1">
    <citation type="submission" date="2019-06" db="EMBL/GenBank/DDBJ databases">
        <title>Rhodococcus spaelei sp. nov., isolated from a cave.</title>
        <authorList>
            <person name="Lee S.D."/>
        </authorList>
    </citation>
    <scope>NUCLEOTIDE SEQUENCE [LARGE SCALE GENOMIC DNA]</scope>
    <source>
        <strain evidence="1 2">C9-5</strain>
    </source>
</reference>
<dbReference type="OrthoDB" id="332209at2"/>
<dbReference type="EMBL" id="VIGH01000008">
    <property type="protein sequence ID" value="TQF66413.1"/>
    <property type="molecule type" value="Genomic_DNA"/>
</dbReference>
<evidence type="ECO:0000313" key="1">
    <source>
        <dbReference type="EMBL" id="TQF66413.1"/>
    </source>
</evidence>
<sequence>MAATDNKLIKAWEGKSIEDIAKAPVTALQGVSDGDAEKLAAAFNIKTVGDLGTNKFFLWAQAFAKLAE</sequence>
<dbReference type="AlphaFoldDB" id="A0A541B261"/>
<comment type="caution">
    <text evidence="1">The sequence shown here is derived from an EMBL/GenBank/DDBJ whole genome shotgun (WGS) entry which is preliminary data.</text>
</comment>
<accession>A0A541B261</accession>
<gene>
    <name evidence="1" type="ORF">FK531_18105</name>
</gene>
<evidence type="ECO:0000313" key="2">
    <source>
        <dbReference type="Proteomes" id="UP000316256"/>
    </source>
</evidence>
<dbReference type="Proteomes" id="UP000316256">
    <property type="component" value="Unassembled WGS sequence"/>
</dbReference>
<proteinExistence type="predicted"/>
<dbReference type="RefSeq" id="WP_142101788.1">
    <property type="nucleotide sequence ID" value="NZ_VIGH01000008.1"/>
</dbReference>
<organism evidence="1 2">
    <name type="scientific">Rhodococcus spelaei</name>
    <dbReference type="NCBI Taxonomy" id="2546320"/>
    <lineage>
        <taxon>Bacteria</taxon>
        <taxon>Bacillati</taxon>
        <taxon>Actinomycetota</taxon>
        <taxon>Actinomycetes</taxon>
        <taxon>Mycobacteriales</taxon>
        <taxon>Nocardiaceae</taxon>
        <taxon>Rhodococcus</taxon>
    </lineage>
</organism>
<protein>
    <submittedName>
        <fullName evidence="1">Uncharacterized protein</fullName>
    </submittedName>
</protein>